<keyword evidence="1" id="KW-0472">Membrane</keyword>
<feature type="transmembrane region" description="Helical" evidence="1">
    <location>
        <begin position="6"/>
        <end position="26"/>
    </location>
</feature>
<dbReference type="Proteomes" id="UP000075359">
    <property type="component" value="Unassembled WGS sequence"/>
</dbReference>
<dbReference type="InterPro" id="IPR012902">
    <property type="entry name" value="N_methyl_site"/>
</dbReference>
<dbReference type="RefSeq" id="WP_067331123.1">
    <property type="nucleotide sequence ID" value="NZ_LNKT01000034.1"/>
</dbReference>
<dbReference type="AlphaFoldDB" id="A0A151CFJ6"/>
<proteinExistence type="predicted"/>
<evidence type="ECO:0000313" key="2">
    <source>
        <dbReference type="EMBL" id="KYJ86286.1"/>
    </source>
</evidence>
<dbReference type="NCBIfam" id="TIGR02532">
    <property type="entry name" value="IV_pilin_GFxxxE"/>
    <property type="match status" value="1"/>
</dbReference>
<accession>A0A151CFJ6</accession>
<name>A0A151CFJ6_9BACT</name>
<protein>
    <recommendedName>
        <fullName evidence="4">N-terminal methylation</fullName>
    </recommendedName>
</protein>
<dbReference type="InterPro" id="IPR045584">
    <property type="entry name" value="Pilin-like"/>
</dbReference>
<dbReference type="STRING" id="1630136.AS592_05680"/>
<comment type="caution">
    <text evidence="2">The sequence shown here is derived from an EMBL/GenBank/DDBJ whole genome shotgun (WGS) entry which is preliminary data.</text>
</comment>
<organism evidence="2 3">
    <name type="scientific">Sulfurovum riftiae</name>
    <dbReference type="NCBI Taxonomy" id="1630136"/>
    <lineage>
        <taxon>Bacteria</taxon>
        <taxon>Pseudomonadati</taxon>
        <taxon>Campylobacterota</taxon>
        <taxon>Epsilonproteobacteria</taxon>
        <taxon>Campylobacterales</taxon>
        <taxon>Sulfurovaceae</taxon>
        <taxon>Sulfurovum</taxon>
    </lineage>
</organism>
<gene>
    <name evidence="2" type="ORF">AS592_05680</name>
</gene>
<dbReference type="EMBL" id="LNKT01000034">
    <property type="protein sequence ID" value="KYJ86286.1"/>
    <property type="molecule type" value="Genomic_DNA"/>
</dbReference>
<evidence type="ECO:0000313" key="3">
    <source>
        <dbReference type="Proteomes" id="UP000075359"/>
    </source>
</evidence>
<evidence type="ECO:0000256" key="1">
    <source>
        <dbReference type="SAM" id="Phobius"/>
    </source>
</evidence>
<dbReference type="OrthoDB" id="5363195at2"/>
<evidence type="ECO:0008006" key="4">
    <source>
        <dbReference type="Google" id="ProtNLM"/>
    </source>
</evidence>
<dbReference type="SUPFAM" id="SSF54523">
    <property type="entry name" value="Pili subunits"/>
    <property type="match status" value="1"/>
</dbReference>
<reference evidence="2 3" key="1">
    <citation type="submission" date="2015-11" db="EMBL/GenBank/DDBJ databases">
        <title>Draft genome of Sulfurovum riftiae 1812E, a member of the Epsilonproteobacteria isolated from the tube of the deep-sea hydrothermal vent tubewom Riftia pachyptila.</title>
        <authorList>
            <person name="Vetriani C."/>
            <person name="Giovannelli D."/>
        </authorList>
    </citation>
    <scope>NUCLEOTIDE SEQUENCE [LARGE SCALE GENOMIC DNA]</scope>
    <source>
        <strain evidence="2 3">1812E</strain>
    </source>
</reference>
<keyword evidence="1" id="KW-0812">Transmembrane</keyword>
<dbReference type="Gene3D" id="3.30.700.10">
    <property type="entry name" value="Glycoprotein, Type 4 Pilin"/>
    <property type="match status" value="1"/>
</dbReference>
<sequence>MKKPAFTMIELTLVIVVIGILAALALPRLDRDLRQGAKDNILAAIRYTQHLALVDDKTDPRDANWQQELWTIRFSADGDGRYFYTISSNADHGGNVDKNETAIDPINGKYIYNAAGDSTIDNDESPNLFLGKKYGVDSVAFGGGCSGSTHIAFDHLGRPFKSGIFSASNPYDGYMTTDCTITVGFEDTSITNIVFTIEKETGYVSAI</sequence>
<keyword evidence="3" id="KW-1185">Reference proteome</keyword>
<keyword evidence="1" id="KW-1133">Transmembrane helix</keyword>